<reference evidence="4" key="1">
    <citation type="submission" date="2016-10" db="EMBL/GenBank/DDBJ databases">
        <title>Sequence of Gallionella enrichment culture.</title>
        <authorList>
            <person name="Poehlein A."/>
            <person name="Muehling M."/>
            <person name="Daniel R."/>
        </authorList>
    </citation>
    <scope>NUCLEOTIDE SEQUENCE</scope>
</reference>
<keyword evidence="2" id="KW-0812">Transmembrane</keyword>
<evidence type="ECO:0000313" key="4">
    <source>
        <dbReference type="EMBL" id="OIQ70448.1"/>
    </source>
</evidence>
<dbReference type="PRINTS" id="PR00864">
    <property type="entry name" value="PREPILNPTASE"/>
</dbReference>
<dbReference type="InterPro" id="IPR050882">
    <property type="entry name" value="Prepilin_peptidase/N-MTase"/>
</dbReference>
<name>A0A1J5PI40_9ZZZZ</name>
<sequence length="81" mass="8275">MGYGDFKLFAALGAWFGALALLPLVLLSALSGAVIGIALQVTGVTERGRPIPFGPFLAAAGLITLYAGPQRVIGWVLPGHG</sequence>
<dbReference type="GO" id="GO:0006465">
    <property type="term" value="P:signal peptide processing"/>
    <property type="evidence" value="ECO:0007669"/>
    <property type="project" value="TreeGrafter"/>
</dbReference>
<proteinExistence type="inferred from homology"/>
<feature type="transmembrane region" description="Helical" evidence="2">
    <location>
        <begin position="12"/>
        <end position="39"/>
    </location>
</feature>
<comment type="caution">
    <text evidence="4">The sequence shown here is derived from an EMBL/GenBank/DDBJ whole genome shotgun (WGS) entry which is preliminary data.</text>
</comment>
<dbReference type="GO" id="GO:0004190">
    <property type="term" value="F:aspartic-type endopeptidase activity"/>
    <property type="evidence" value="ECO:0007669"/>
    <property type="project" value="InterPro"/>
</dbReference>
<organism evidence="4">
    <name type="scientific">mine drainage metagenome</name>
    <dbReference type="NCBI Taxonomy" id="410659"/>
    <lineage>
        <taxon>unclassified sequences</taxon>
        <taxon>metagenomes</taxon>
        <taxon>ecological metagenomes</taxon>
    </lineage>
</organism>
<dbReference type="InterPro" id="IPR000045">
    <property type="entry name" value="Prepilin_IV_endopep_pep"/>
</dbReference>
<keyword evidence="2" id="KW-1133">Transmembrane helix</keyword>
<evidence type="ECO:0000256" key="1">
    <source>
        <dbReference type="ARBA" id="ARBA00005801"/>
    </source>
</evidence>
<protein>
    <submittedName>
        <fullName evidence="4">Type 4 prepilin-like protein leader peptide-processing enzyme</fullName>
    </submittedName>
</protein>
<dbReference type="PANTHER" id="PTHR30487:SF0">
    <property type="entry name" value="PREPILIN LEADER PEPTIDASE_N-METHYLTRANSFERASE-RELATED"/>
    <property type="match status" value="1"/>
</dbReference>
<feature type="transmembrane region" description="Helical" evidence="2">
    <location>
        <begin position="51"/>
        <end position="68"/>
    </location>
</feature>
<evidence type="ECO:0000259" key="3">
    <source>
        <dbReference type="Pfam" id="PF01478"/>
    </source>
</evidence>
<dbReference type="GO" id="GO:0005886">
    <property type="term" value="C:plasma membrane"/>
    <property type="evidence" value="ECO:0007669"/>
    <property type="project" value="TreeGrafter"/>
</dbReference>
<gene>
    <name evidence="4" type="primary">outO_10</name>
    <name evidence="4" type="ORF">GALL_479380</name>
</gene>
<evidence type="ECO:0000256" key="2">
    <source>
        <dbReference type="SAM" id="Phobius"/>
    </source>
</evidence>
<dbReference type="PANTHER" id="PTHR30487">
    <property type="entry name" value="TYPE 4 PREPILIN-LIKE PROTEINS LEADER PEPTIDE-PROCESSING ENZYME"/>
    <property type="match status" value="1"/>
</dbReference>
<dbReference type="EMBL" id="MLJW01004198">
    <property type="protein sequence ID" value="OIQ70448.1"/>
    <property type="molecule type" value="Genomic_DNA"/>
</dbReference>
<keyword evidence="2" id="KW-0472">Membrane</keyword>
<dbReference type="InterPro" id="IPR014032">
    <property type="entry name" value="Peptidase_A24A_bac"/>
</dbReference>
<comment type="similarity">
    <text evidence="1">Belongs to the peptidase A24 family.</text>
</comment>
<accession>A0A1J5PI40</accession>
<dbReference type="Pfam" id="PF01478">
    <property type="entry name" value="Peptidase_A24"/>
    <property type="match status" value="1"/>
</dbReference>
<dbReference type="AlphaFoldDB" id="A0A1J5PI40"/>
<feature type="domain" description="Prepilin type IV endopeptidase peptidase" evidence="3">
    <location>
        <begin position="1"/>
        <end position="37"/>
    </location>
</feature>